<dbReference type="Pfam" id="PF12710">
    <property type="entry name" value="HAD"/>
    <property type="match status" value="1"/>
</dbReference>
<proteinExistence type="predicted"/>
<sequence length="232" mass="24560">MVNRLVLWDIDGTLMRAGAVAGEIFSTAVEHVVGRHPGEHQVLMGGKTDPQIALEILAAMGIEAGPGHEHLPLVVGRLEAELAGAVDLIREKGVVLPGVRELLATLAADDDVAQSVLTGNTVVNAATKLAALELDQWLDLEIGAYGSDDPDRLSLVPVALARAADLRGRTFRPEEVWVIGDTRHDLACARAASARCLLVRTGHLALGDECAAADAILDDLADVDEVLRLIRS</sequence>
<organism evidence="1">
    <name type="scientific">uncultured Acidimicrobiales bacterium</name>
    <dbReference type="NCBI Taxonomy" id="310071"/>
    <lineage>
        <taxon>Bacteria</taxon>
        <taxon>Bacillati</taxon>
        <taxon>Actinomycetota</taxon>
        <taxon>Acidimicrobiia</taxon>
        <taxon>Acidimicrobiales</taxon>
        <taxon>environmental samples</taxon>
    </lineage>
</organism>
<dbReference type="InterPro" id="IPR036412">
    <property type="entry name" value="HAD-like_sf"/>
</dbReference>
<protein>
    <submittedName>
        <fullName evidence="1">Uncharacterized protein</fullName>
    </submittedName>
</protein>
<gene>
    <name evidence="1" type="ORF">AVDCRST_MAG50-1831</name>
</gene>
<reference evidence="1" key="1">
    <citation type="submission" date="2020-02" db="EMBL/GenBank/DDBJ databases">
        <authorList>
            <person name="Meier V. D."/>
        </authorList>
    </citation>
    <scope>NUCLEOTIDE SEQUENCE</scope>
    <source>
        <strain evidence="1">AVDCRST_MAG50</strain>
    </source>
</reference>
<dbReference type="Gene3D" id="3.40.50.1000">
    <property type="entry name" value="HAD superfamily/HAD-like"/>
    <property type="match status" value="1"/>
</dbReference>
<dbReference type="PANTHER" id="PTHR43434">
    <property type="entry name" value="PHOSPHOGLYCOLATE PHOSPHATASE"/>
    <property type="match status" value="1"/>
</dbReference>
<dbReference type="EMBL" id="CADCTF010000094">
    <property type="protein sequence ID" value="CAA9242098.1"/>
    <property type="molecule type" value="Genomic_DNA"/>
</dbReference>
<name>A0A6J4I4J9_9ACTN</name>
<dbReference type="PANTHER" id="PTHR43434:SF1">
    <property type="entry name" value="PHOSPHOGLYCOLATE PHOSPHATASE"/>
    <property type="match status" value="1"/>
</dbReference>
<dbReference type="InterPro" id="IPR023198">
    <property type="entry name" value="PGP-like_dom2"/>
</dbReference>
<dbReference type="GO" id="GO:0008967">
    <property type="term" value="F:phosphoglycolate phosphatase activity"/>
    <property type="evidence" value="ECO:0007669"/>
    <property type="project" value="TreeGrafter"/>
</dbReference>
<evidence type="ECO:0000313" key="1">
    <source>
        <dbReference type="EMBL" id="CAA9242098.1"/>
    </source>
</evidence>
<dbReference type="Gene3D" id="1.10.150.240">
    <property type="entry name" value="Putative phosphatase, domain 2"/>
    <property type="match status" value="1"/>
</dbReference>
<dbReference type="SUPFAM" id="SSF56784">
    <property type="entry name" value="HAD-like"/>
    <property type="match status" value="1"/>
</dbReference>
<dbReference type="AlphaFoldDB" id="A0A6J4I4J9"/>
<accession>A0A6J4I4J9</accession>
<dbReference type="InterPro" id="IPR050155">
    <property type="entry name" value="HAD-like_hydrolase_sf"/>
</dbReference>
<dbReference type="InterPro" id="IPR023214">
    <property type="entry name" value="HAD_sf"/>
</dbReference>
<dbReference type="GO" id="GO:0006281">
    <property type="term" value="P:DNA repair"/>
    <property type="evidence" value="ECO:0007669"/>
    <property type="project" value="TreeGrafter"/>
</dbReference>